<gene>
    <name evidence="2" type="ORF">ESCO_005983</name>
</gene>
<proteinExistence type="predicted"/>
<feature type="region of interest" description="Disordered" evidence="1">
    <location>
        <begin position="1"/>
        <end position="131"/>
    </location>
</feature>
<feature type="region of interest" description="Disordered" evidence="1">
    <location>
        <begin position="168"/>
        <end position="214"/>
    </location>
</feature>
<feature type="compositionally biased region" description="Low complexity" evidence="1">
    <location>
        <begin position="87"/>
        <end position="128"/>
    </location>
</feature>
<keyword evidence="3" id="KW-1185">Reference proteome</keyword>
<evidence type="ECO:0000313" key="3">
    <source>
        <dbReference type="Proteomes" id="UP000053831"/>
    </source>
</evidence>
<sequence length="232" mass="24511">MRSDSKGAGSRNMLSKPPPGSLRRPPTPEYRADDATGPAADMFVSTVSPASSPEAPRSVAAGLESKTLPSNPGGDYKRDEGFENRLRNGSVNGNGVVRNGSVNGSGVVRNGSVNGNGMVRNGSVNGNGMARNGSFSEHNMIRKASFNEHNVIRKGSFNEHNVVRKGSFNRNGVAATGPPPRRVGSKDLPGIPAQIPGSGSMTNPNLSTSKNNTNRCRCNSRCNSWKLNYNNS</sequence>
<protein>
    <submittedName>
        <fullName evidence="2">Uncharacterized protein</fullName>
    </submittedName>
</protein>
<dbReference type="AlphaFoldDB" id="A0A0M8MZW0"/>
<feature type="compositionally biased region" description="Pro residues" evidence="1">
    <location>
        <begin position="16"/>
        <end position="28"/>
    </location>
</feature>
<organism evidence="2 3">
    <name type="scientific">Escovopsis weberi</name>
    <dbReference type="NCBI Taxonomy" id="150374"/>
    <lineage>
        <taxon>Eukaryota</taxon>
        <taxon>Fungi</taxon>
        <taxon>Dikarya</taxon>
        <taxon>Ascomycota</taxon>
        <taxon>Pezizomycotina</taxon>
        <taxon>Sordariomycetes</taxon>
        <taxon>Hypocreomycetidae</taxon>
        <taxon>Hypocreales</taxon>
        <taxon>Hypocreaceae</taxon>
        <taxon>Escovopsis</taxon>
    </lineage>
</organism>
<evidence type="ECO:0000313" key="2">
    <source>
        <dbReference type="EMBL" id="KOS17070.1"/>
    </source>
</evidence>
<evidence type="ECO:0000256" key="1">
    <source>
        <dbReference type="SAM" id="MobiDB-lite"/>
    </source>
</evidence>
<accession>A0A0M8MZW0</accession>
<dbReference type="EMBL" id="LGSR01000028">
    <property type="protein sequence ID" value="KOS17070.1"/>
    <property type="molecule type" value="Genomic_DNA"/>
</dbReference>
<feature type="compositionally biased region" description="Polar residues" evidence="1">
    <location>
        <begin position="197"/>
        <end position="207"/>
    </location>
</feature>
<feature type="compositionally biased region" description="Basic and acidic residues" evidence="1">
    <location>
        <begin position="75"/>
        <end position="86"/>
    </location>
</feature>
<name>A0A0M8MZW0_ESCWE</name>
<comment type="caution">
    <text evidence="2">The sequence shown here is derived from an EMBL/GenBank/DDBJ whole genome shotgun (WGS) entry which is preliminary data.</text>
</comment>
<dbReference type="Proteomes" id="UP000053831">
    <property type="component" value="Unassembled WGS sequence"/>
</dbReference>
<reference evidence="2 3" key="1">
    <citation type="submission" date="2015-07" db="EMBL/GenBank/DDBJ databases">
        <title>The genome of the fungus Escovopsis weberi, a specialized disease agent of ant agriculture.</title>
        <authorList>
            <person name="de Man T.J."/>
            <person name="Stajich J.E."/>
            <person name="Kubicek C.P."/>
            <person name="Chenthamara K."/>
            <person name="Atanasova L."/>
            <person name="Druzhinina I.S."/>
            <person name="Birnbaum S."/>
            <person name="Barribeau S.M."/>
            <person name="Teiling C."/>
            <person name="Suen G."/>
            <person name="Currie C."/>
            <person name="Gerardo N.M."/>
        </authorList>
    </citation>
    <scope>NUCLEOTIDE SEQUENCE [LARGE SCALE GENOMIC DNA]</scope>
</reference>